<feature type="domain" description="GOLD" evidence="11">
    <location>
        <begin position="33"/>
        <end position="136"/>
    </location>
</feature>
<evidence type="ECO:0000256" key="2">
    <source>
        <dbReference type="ARBA" id="ARBA00007104"/>
    </source>
</evidence>
<evidence type="ECO:0000313" key="12">
    <source>
        <dbReference type="EMBL" id="KAL0477284.1"/>
    </source>
</evidence>
<dbReference type="PROSITE" id="PS50866">
    <property type="entry name" value="GOLD"/>
    <property type="match status" value="1"/>
</dbReference>
<evidence type="ECO:0000256" key="8">
    <source>
        <dbReference type="SAM" id="Coils"/>
    </source>
</evidence>
<reference evidence="12 13" key="1">
    <citation type="submission" date="2024-03" db="EMBL/GenBank/DDBJ databases">
        <title>The Acrasis kona genome and developmental transcriptomes reveal deep origins of eukaryotic multicellular pathways.</title>
        <authorList>
            <person name="Sheikh S."/>
            <person name="Fu C.-J."/>
            <person name="Brown M.W."/>
            <person name="Baldauf S.L."/>
        </authorList>
    </citation>
    <scope>NUCLEOTIDE SEQUENCE [LARGE SCALE GENOMIC DNA]</scope>
    <source>
        <strain evidence="12 13">ATCC MYA-3509</strain>
    </source>
</reference>
<accession>A0AAW2YKY1</accession>
<evidence type="ECO:0000256" key="7">
    <source>
        <dbReference type="RuleBase" id="RU003827"/>
    </source>
</evidence>
<feature type="chain" id="PRO_5043452978" evidence="10">
    <location>
        <begin position="24"/>
        <end position="228"/>
    </location>
</feature>
<evidence type="ECO:0000256" key="6">
    <source>
        <dbReference type="ARBA" id="ARBA00023136"/>
    </source>
</evidence>
<dbReference type="PANTHER" id="PTHR22811">
    <property type="entry name" value="TRANSMEMBRANE EMP24 DOMAIN-CONTAINING PROTEIN"/>
    <property type="match status" value="1"/>
</dbReference>
<feature type="coiled-coil region" evidence="8">
    <location>
        <begin position="147"/>
        <end position="174"/>
    </location>
</feature>
<dbReference type="Pfam" id="PF01105">
    <property type="entry name" value="EMP24_GP25L"/>
    <property type="match status" value="1"/>
</dbReference>
<protein>
    <submittedName>
        <fullName evidence="12">Transmembrane emp24 domain-containing protein ECA</fullName>
    </submittedName>
</protein>
<comment type="similarity">
    <text evidence="2 7">Belongs to the EMP24/GP25L family.</text>
</comment>
<dbReference type="GO" id="GO:0016020">
    <property type="term" value="C:membrane"/>
    <property type="evidence" value="ECO:0007669"/>
    <property type="project" value="UniProtKB-SubCell"/>
</dbReference>
<proteinExistence type="inferred from homology"/>
<keyword evidence="5 9" id="KW-1133">Transmembrane helix</keyword>
<dbReference type="Proteomes" id="UP001431209">
    <property type="component" value="Unassembled WGS sequence"/>
</dbReference>
<dbReference type="InterPro" id="IPR009038">
    <property type="entry name" value="GOLD_dom"/>
</dbReference>
<keyword evidence="6 9" id="KW-0472">Membrane</keyword>
<feature type="signal peptide" evidence="10">
    <location>
        <begin position="1"/>
        <end position="23"/>
    </location>
</feature>
<evidence type="ECO:0000256" key="3">
    <source>
        <dbReference type="ARBA" id="ARBA00022692"/>
    </source>
</evidence>
<evidence type="ECO:0000313" key="13">
    <source>
        <dbReference type="Proteomes" id="UP001431209"/>
    </source>
</evidence>
<name>A0AAW2YKY1_9EUKA</name>
<keyword evidence="3 7" id="KW-0812">Transmembrane</keyword>
<evidence type="ECO:0000256" key="1">
    <source>
        <dbReference type="ARBA" id="ARBA00004479"/>
    </source>
</evidence>
<gene>
    <name evidence="12" type="ORF">AKO1_005496</name>
</gene>
<sequence length="228" mass="26523">MRGHVATLLFFVVILFVAIPTNALFTFLTEGTNYCFIEDLNEDTQVIVSYKCPTLDAKYRAEIANRAHVDQHEFSIKAEVRDPFGNVLLDRKITDPEGTVTFKSLREVSGIYEICFFPSSLAWFSSTQKIEFHVKVEIDYDAKESDKIESKERIDKLDEMIKRLKNQVEDVKHEQNYIQTRESRFKETTDSTHSRVFWMGFLQFSVLVGLGVWQILNLKSFFKAKKLV</sequence>
<keyword evidence="13" id="KW-1185">Reference proteome</keyword>
<dbReference type="InterPro" id="IPR015720">
    <property type="entry name" value="Emp24-like"/>
</dbReference>
<evidence type="ECO:0000256" key="4">
    <source>
        <dbReference type="ARBA" id="ARBA00022729"/>
    </source>
</evidence>
<dbReference type="EMBL" id="JAOPGA020000158">
    <property type="protein sequence ID" value="KAL0477284.1"/>
    <property type="molecule type" value="Genomic_DNA"/>
</dbReference>
<dbReference type="AlphaFoldDB" id="A0AAW2YKY1"/>
<dbReference type="SMART" id="SM01190">
    <property type="entry name" value="EMP24_GP25L"/>
    <property type="match status" value="1"/>
</dbReference>
<organism evidence="12 13">
    <name type="scientific">Acrasis kona</name>
    <dbReference type="NCBI Taxonomy" id="1008807"/>
    <lineage>
        <taxon>Eukaryota</taxon>
        <taxon>Discoba</taxon>
        <taxon>Heterolobosea</taxon>
        <taxon>Tetramitia</taxon>
        <taxon>Eutetramitia</taxon>
        <taxon>Acrasidae</taxon>
        <taxon>Acrasis</taxon>
    </lineage>
</organism>
<evidence type="ECO:0000256" key="9">
    <source>
        <dbReference type="SAM" id="Phobius"/>
    </source>
</evidence>
<feature type="transmembrane region" description="Helical" evidence="9">
    <location>
        <begin position="196"/>
        <end position="216"/>
    </location>
</feature>
<evidence type="ECO:0000256" key="10">
    <source>
        <dbReference type="SAM" id="SignalP"/>
    </source>
</evidence>
<comment type="subcellular location">
    <subcellularLocation>
        <location evidence="1 7">Membrane</location>
        <topology evidence="1 7">Single-pass type I membrane protein</topology>
    </subcellularLocation>
</comment>
<evidence type="ECO:0000259" key="11">
    <source>
        <dbReference type="PROSITE" id="PS50866"/>
    </source>
</evidence>
<comment type="caution">
    <text evidence="12">The sequence shown here is derived from an EMBL/GenBank/DDBJ whole genome shotgun (WGS) entry which is preliminary data.</text>
</comment>
<keyword evidence="4 10" id="KW-0732">Signal</keyword>
<evidence type="ECO:0000256" key="5">
    <source>
        <dbReference type="ARBA" id="ARBA00022989"/>
    </source>
</evidence>
<keyword evidence="8" id="KW-0175">Coiled coil</keyword>